<proteinExistence type="predicted"/>
<dbReference type="InterPro" id="IPR029147">
    <property type="entry name" value="CFAP77"/>
</dbReference>
<organism evidence="2 3">
    <name type="scientific">Polarella glacialis</name>
    <name type="common">Dinoflagellate</name>
    <dbReference type="NCBI Taxonomy" id="89957"/>
    <lineage>
        <taxon>Eukaryota</taxon>
        <taxon>Sar</taxon>
        <taxon>Alveolata</taxon>
        <taxon>Dinophyceae</taxon>
        <taxon>Suessiales</taxon>
        <taxon>Suessiaceae</taxon>
        <taxon>Polarella</taxon>
    </lineage>
</organism>
<evidence type="ECO:0000256" key="1">
    <source>
        <dbReference type="SAM" id="MobiDB-lite"/>
    </source>
</evidence>
<evidence type="ECO:0000313" key="3">
    <source>
        <dbReference type="Proteomes" id="UP000626109"/>
    </source>
</evidence>
<dbReference type="AlphaFoldDB" id="A0A813J8Q6"/>
<evidence type="ECO:0000313" key="2">
    <source>
        <dbReference type="EMBL" id="CAE8670131.1"/>
    </source>
</evidence>
<feature type="non-terminal residue" evidence="2">
    <location>
        <position position="192"/>
    </location>
</feature>
<dbReference type="Proteomes" id="UP000626109">
    <property type="component" value="Unassembled WGS sequence"/>
</dbReference>
<dbReference type="PANTHER" id="PTHR28617:SF1">
    <property type="entry name" value="CILIA- AND FLAGELLA-ASSOCIATED PROTEIN 77"/>
    <property type="match status" value="1"/>
</dbReference>
<name>A0A813J8Q6_POLGL</name>
<protein>
    <submittedName>
        <fullName evidence="2">Uncharacterized protein</fullName>
    </submittedName>
</protein>
<dbReference type="PANTHER" id="PTHR28617">
    <property type="entry name" value="CILIA- AND FLAGELLA-ASSOCIATED PROTEIN 77"/>
    <property type="match status" value="1"/>
</dbReference>
<dbReference type="Pfam" id="PF14825">
    <property type="entry name" value="CFAP77"/>
    <property type="match status" value="1"/>
</dbReference>
<gene>
    <name evidence="2" type="ORF">PGLA2088_LOCUS17382</name>
</gene>
<reference evidence="2" key="1">
    <citation type="submission" date="2021-02" db="EMBL/GenBank/DDBJ databases">
        <authorList>
            <person name="Dougan E. K."/>
            <person name="Rhodes N."/>
            <person name="Thang M."/>
            <person name="Chan C."/>
        </authorList>
    </citation>
    <scope>NUCLEOTIDE SEQUENCE</scope>
</reference>
<sequence>VTMHWLTHTPSRGIQEESPDFLGINRRAAQAKVANAKDLKQYRKETDTPRMGNLSARERPVGKHKPLIPSDVIPGFSYGRKVRPSTPIQEVISARFADKAERELSNFYAEMREAREANRGHVRKITTTAATRMQAEAVKKALTIEMNTTEPFKLSRFKNVSAKVTSYRDRPMTAGEDAVSEVFSERLMTPMA</sequence>
<comment type="caution">
    <text evidence="2">The sequence shown here is derived from an EMBL/GenBank/DDBJ whole genome shotgun (WGS) entry which is preliminary data.</text>
</comment>
<feature type="region of interest" description="Disordered" evidence="1">
    <location>
        <begin position="44"/>
        <end position="67"/>
    </location>
</feature>
<accession>A0A813J8Q6</accession>
<dbReference type="EMBL" id="CAJNNW010023018">
    <property type="protein sequence ID" value="CAE8670131.1"/>
    <property type="molecule type" value="Genomic_DNA"/>
</dbReference>